<evidence type="ECO:0000313" key="1">
    <source>
        <dbReference type="EnsemblMetazoa" id="AMIN014718-PA"/>
    </source>
</evidence>
<dbReference type="EnsemblMetazoa" id="AMIN014718-RA">
    <property type="protein sequence ID" value="AMIN014718-PA"/>
    <property type="gene ID" value="AMIN014718"/>
</dbReference>
<reference evidence="2" key="1">
    <citation type="submission" date="2013-03" db="EMBL/GenBank/DDBJ databases">
        <title>The Genome Sequence of Anopheles minimus MINIMUS1.</title>
        <authorList>
            <consortium name="The Broad Institute Genomics Platform"/>
            <person name="Neafsey D.E."/>
            <person name="Walton C."/>
            <person name="Walker B."/>
            <person name="Young S.K."/>
            <person name="Zeng Q."/>
            <person name="Gargeya S."/>
            <person name="Fitzgerald M."/>
            <person name="Haas B."/>
            <person name="Abouelleil A."/>
            <person name="Allen A.W."/>
            <person name="Alvarado L."/>
            <person name="Arachchi H.M."/>
            <person name="Berlin A.M."/>
            <person name="Chapman S.B."/>
            <person name="Gainer-Dewar J."/>
            <person name="Goldberg J."/>
            <person name="Griggs A."/>
            <person name="Gujja S."/>
            <person name="Hansen M."/>
            <person name="Howarth C."/>
            <person name="Imamovic A."/>
            <person name="Ireland A."/>
            <person name="Larimer J."/>
            <person name="McCowan C."/>
            <person name="Murphy C."/>
            <person name="Pearson M."/>
            <person name="Poon T.W."/>
            <person name="Priest M."/>
            <person name="Roberts A."/>
            <person name="Saif S."/>
            <person name="Shea T."/>
            <person name="Sisk P."/>
            <person name="Sykes S."/>
            <person name="Wortman J."/>
            <person name="Nusbaum C."/>
            <person name="Birren B."/>
        </authorList>
    </citation>
    <scope>NUCLEOTIDE SEQUENCE [LARGE SCALE GENOMIC DNA]</scope>
    <source>
        <strain evidence="2">MINIMUS1</strain>
    </source>
</reference>
<reference evidence="1" key="2">
    <citation type="submission" date="2020-05" db="UniProtKB">
        <authorList>
            <consortium name="EnsemblMetazoa"/>
        </authorList>
    </citation>
    <scope>IDENTIFICATION</scope>
    <source>
        <strain evidence="1">MINIMUS1</strain>
    </source>
</reference>
<protein>
    <submittedName>
        <fullName evidence="1">Uncharacterized protein</fullName>
    </submittedName>
</protein>
<dbReference type="AlphaFoldDB" id="A0A182WPY1"/>
<dbReference type="Proteomes" id="UP000075920">
    <property type="component" value="Unassembled WGS sequence"/>
</dbReference>
<keyword evidence="2" id="KW-1185">Reference proteome</keyword>
<organism evidence="1 2">
    <name type="scientific">Anopheles minimus</name>
    <dbReference type="NCBI Taxonomy" id="112268"/>
    <lineage>
        <taxon>Eukaryota</taxon>
        <taxon>Metazoa</taxon>
        <taxon>Ecdysozoa</taxon>
        <taxon>Arthropoda</taxon>
        <taxon>Hexapoda</taxon>
        <taxon>Insecta</taxon>
        <taxon>Pterygota</taxon>
        <taxon>Neoptera</taxon>
        <taxon>Endopterygota</taxon>
        <taxon>Diptera</taxon>
        <taxon>Nematocera</taxon>
        <taxon>Culicoidea</taxon>
        <taxon>Culicidae</taxon>
        <taxon>Anophelinae</taxon>
        <taxon>Anopheles</taxon>
    </lineage>
</organism>
<name>A0A182WPY1_9DIPT</name>
<evidence type="ECO:0000313" key="2">
    <source>
        <dbReference type="Proteomes" id="UP000075920"/>
    </source>
</evidence>
<accession>A0A182WPY1</accession>
<dbReference type="VEuPathDB" id="VectorBase:AMIN014718"/>
<sequence>MLSRDSGDDDVDEVLSVPQVTAVDVSANVSPRCLLPLPLYYPANAVVRQGTDPHFDWTPFRTYPFCFEPARHAEDILKFNFANFNCFTICYKFTHPTFGLWNISFRTKNHSKCTITRKTFPSPEDGMILSLTTETKVFPHHWGGRTMGPYPRHIALILVLLYNFTTLEHGDTALFLGYVQTKVPSSISAIKAISLSTHPCEVFRAVRDTRAVERMVHKPIAHIVLLCLREIFLQCRLLIDRQLTLDAYECKR</sequence>
<proteinExistence type="predicted"/>